<reference evidence="7" key="1">
    <citation type="submission" date="2005-08" db="EMBL/GenBank/DDBJ databases">
        <title>Complete sequence of Chromosome1 of Ralstonia eutropha JMP134.</title>
        <authorList>
            <person name="Copeland A."/>
            <person name="Lucas S."/>
            <person name="Lapidus A."/>
            <person name="Barry K."/>
            <person name="Detter J.C."/>
            <person name="Glavina T."/>
            <person name="Hammon N."/>
            <person name="Israni S."/>
            <person name="Pitluck S."/>
            <person name="Goltsman E."/>
            <person name="Martinez M."/>
            <person name="Schmutz J."/>
            <person name="Larimer F."/>
            <person name="Land M."/>
            <person name="Lykidis A."/>
            <person name="Richardson P."/>
        </authorList>
    </citation>
    <scope>NUCLEOTIDE SEQUENCE</scope>
    <source>
        <strain evidence="7">JMP134</strain>
    </source>
</reference>
<dbReference type="InterPro" id="IPR015424">
    <property type="entry name" value="PyrdxlP-dep_Trfase"/>
</dbReference>
<evidence type="ECO:0000313" key="7">
    <source>
        <dbReference type="EMBL" id="AAZ61170.1"/>
    </source>
</evidence>
<evidence type="ECO:0000256" key="4">
    <source>
        <dbReference type="ARBA" id="ARBA00023125"/>
    </source>
</evidence>
<evidence type="ECO:0000256" key="5">
    <source>
        <dbReference type="ARBA" id="ARBA00023163"/>
    </source>
</evidence>
<dbReference type="InterPro" id="IPR004839">
    <property type="entry name" value="Aminotransferase_I/II_large"/>
</dbReference>
<evidence type="ECO:0000256" key="3">
    <source>
        <dbReference type="ARBA" id="ARBA00023015"/>
    </source>
</evidence>
<feature type="domain" description="HTH gntR-type" evidence="6">
    <location>
        <begin position="36"/>
        <end position="104"/>
    </location>
</feature>
<dbReference type="InterPro" id="IPR051446">
    <property type="entry name" value="HTH_trans_reg/aminotransferase"/>
</dbReference>
<accession>Q470L3</accession>
<evidence type="ECO:0000256" key="1">
    <source>
        <dbReference type="ARBA" id="ARBA00005384"/>
    </source>
</evidence>
<dbReference type="STRING" id="264198.Reut_A1805"/>
<dbReference type="InterPro" id="IPR000524">
    <property type="entry name" value="Tscrpt_reg_HTH_GntR"/>
</dbReference>
<dbReference type="Gene3D" id="3.40.640.10">
    <property type="entry name" value="Type I PLP-dependent aspartate aminotransferase-like (Major domain)"/>
    <property type="match status" value="1"/>
</dbReference>
<dbReference type="CDD" id="cd07377">
    <property type="entry name" value="WHTH_GntR"/>
    <property type="match status" value="1"/>
</dbReference>
<dbReference type="PANTHER" id="PTHR46577:SF1">
    <property type="entry name" value="HTH-TYPE TRANSCRIPTIONAL REGULATORY PROTEIN GABR"/>
    <property type="match status" value="1"/>
</dbReference>
<sequence>MAPGRPLRRPDNPRLAHSSCEPLRLMDVHLTIHGRQNLAGQLYRQLRAGVMDGRLAPGQRLPSTRELALRLGVSRKTTLDVFERLIAEGYLRSRAGDGTFVADAMTRLAPPPTKPATSPATGSIWDEMGDALPMTRTEAPPDYDFVGGVTDKRVFPFDQWRRCVSHALRVQARGRGAYHDPAGEQELRLAVARYLAFSRAVVSHWQEVIITQGAQQALDLLTRVAIRPGEVIAMEDPGYPPARILFAALGAHVVPVAVDEEGLIVDALPPNARMVYVTPSHQFPLGMPMSLERRLALLAWAQRHGALVVEDDYDGEYRFEGRPMESLKSLDTAGVVAYVGTFSKTIFPELRVGYVIPPAPLGTALRRARQVSDWHSCTMTQIALAKFMLDGYFAKHLRRMHKEYAARRAALLERLRGDLAQWFTPLPSAAGIHLVAAIRGPHDEAAMIRVAATRSVGLYGTAGMFAGTAPRPALLFGYGGIDVAGVQGGLGRLADALSGHRDAD</sequence>
<dbReference type="Gene3D" id="1.10.10.10">
    <property type="entry name" value="Winged helix-like DNA-binding domain superfamily/Winged helix DNA-binding domain"/>
    <property type="match status" value="1"/>
</dbReference>
<dbReference type="PRINTS" id="PR00035">
    <property type="entry name" value="HTHGNTR"/>
</dbReference>
<dbReference type="InterPro" id="IPR015421">
    <property type="entry name" value="PyrdxlP-dep_Trfase_major"/>
</dbReference>
<evidence type="ECO:0000256" key="2">
    <source>
        <dbReference type="ARBA" id="ARBA00022898"/>
    </source>
</evidence>
<dbReference type="SMART" id="SM00345">
    <property type="entry name" value="HTH_GNTR"/>
    <property type="match status" value="1"/>
</dbReference>
<dbReference type="eggNOG" id="COG1167">
    <property type="taxonomic scope" value="Bacteria"/>
</dbReference>
<name>Q470L3_CUPPJ</name>
<dbReference type="Pfam" id="PF00155">
    <property type="entry name" value="Aminotran_1_2"/>
    <property type="match status" value="1"/>
</dbReference>
<dbReference type="PROSITE" id="PS50949">
    <property type="entry name" value="HTH_GNTR"/>
    <property type="match status" value="1"/>
</dbReference>
<dbReference type="SUPFAM" id="SSF53383">
    <property type="entry name" value="PLP-dependent transferases"/>
    <property type="match status" value="1"/>
</dbReference>
<organism evidence="7">
    <name type="scientific">Cupriavidus pinatubonensis (strain JMP 134 / LMG 1197)</name>
    <name type="common">Cupriavidus necator (strain JMP 134)</name>
    <dbReference type="NCBI Taxonomy" id="264198"/>
    <lineage>
        <taxon>Bacteria</taxon>
        <taxon>Pseudomonadati</taxon>
        <taxon>Pseudomonadota</taxon>
        <taxon>Betaproteobacteria</taxon>
        <taxon>Burkholderiales</taxon>
        <taxon>Burkholderiaceae</taxon>
        <taxon>Cupriavidus</taxon>
    </lineage>
</organism>
<dbReference type="PANTHER" id="PTHR46577">
    <property type="entry name" value="HTH-TYPE TRANSCRIPTIONAL REGULATORY PROTEIN GABR"/>
    <property type="match status" value="1"/>
</dbReference>
<dbReference type="KEGG" id="reu:Reut_A1805"/>
<dbReference type="Pfam" id="PF00392">
    <property type="entry name" value="GntR"/>
    <property type="match status" value="1"/>
</dbReference>
<keyword evidence="3" id="KW-0805">Transcription regulation</keyword>
<dbReference type="InterPro" id="IPR036390">
    <property type="entry name" value="WH_DNA-bd_sf"/>
</dbReference>
<dbReference type="GO" id="GO:0003677">
    <property type="term" value="F:DNA binding"/>
    <property type="evidence" value="ECO:0007669"/>
    <property type="project" value="UniProtKB-KW"/>
</dbReference>
<dbReference type="SUPFAM" id="SSF46785">
    <property type="entry name" value="Winged helix' DNA-binding domain"/>
    <property type="match status" value="1"/>
</dbReference>
<gene>
    <name evidence="7" type="ordered locus">Reut_A1805</name>
</gene>
<dbReference type="CDD" id="cd00609">
    <property type="entry name" value="AAT_like"/>
    <property type="match status" value="1"/>
</dbReference>
<keyword evidence="4" id="KW-0238">DNA-binding</keyword>
<proteinExistence type="inferred from homology"/>
<comment type="similarity">
    <text evidence="1">In the C-terminal section; belongs to the class-I pyridoxal-phosphate-dependent aminotransferase family.</text>
</comment>
<dbReference type="GO" id="GO:0003700">
    <property type="term" value="F:DNA-binding transcription factor activity"/>
    <property type="evidence" value="ECO:0007669"/>
    <property type="project" value="InterPro"/>
</dbReference>
<dbReference type="GO" id="GO:0030170">
    <property type="term" value="F:pyridoxal phosphate binding"/>
    <property type="evidence" value="ECO:0007669"/>
    <property type="project" value="InterPro"/>
</dbReference>
<dbReference type="EMBL" id="CP000090">
    <property type="protein sequence ID" value="AAZ61170.1"/>
    <property type="molecule type" value="Genomic_DNA"/>
</dbReference>
<dbReference type="HOGENOM" id="CLU_017584_0_1_4"/>
<evidence type="ECO:0000259" key="6">
    <source>
        <dbReference type="PROSITE" id="PS50949"/>
    </source>
</evidence>
<keyword evidence="5" id="KW-0804">Transcription</keyword>
<dbReference type="InterPro" id="IPR036388">
    <property type="entry name" value="WH-like_DNA-bd_sf"/>
</dbReference>
<protein>
    <submittedName>
        <fullName evidence="7">Transcriptional regulator, GntR family</fullName>
    </submittedName>
</protein>
<dbReference type="AlphaFoldDB" id="Q470L3"/>
<keyword evidence="2" id="KW-0663">Pyridoxal phosphate</keyword>